<sequence length="92" mass="10324">MEQTTTEITQILICKVKKCRLHVGEEAIEAVAASIRKEVELQGIQRQVEVGFGKCSGLCQYGCVGHRTRDRQSSHSSGRNSRGLYRQKSYPL</sequence>
<gene>
    <name evidence="2" type="ORF">ICC18_19420</name>
</gene>
<reference evidence="2" key="1">
    <citation type="submission" date="2020-09" db="EMBL/GenBank/DDBJ databases">
        <title>Draft Genome Sequence of Paenibacillus sp. WST5.</title>
        <authorList>
            <person name="Bao Z."/>
        </authorList>
    </citation>
    <scope>NUCLEOTIDE SEQUENCE</scope>
    <source>
        <strain evidence="2">WST5</strain>
    </source>
</reference>
<name>A0A926KQW2_9BACL</name>
<feature type="region of interest" description="Disordered" evidence="1">
    <location>
        <begin position="67"/>
        <end position="92"/>
    </location>
</feature>
<proteinExistence type="predicted"/>
<dbReference type="AlphaFoldDB" id="A0A926KQW2"/>
<dbReference type="EMBL" id="JACVVD010000007">
    <property type="protein sequence ID" value="MBD0382290.1"/>
    <property type="molecule type" value="Genomic_DNA"/>
</dbReference>
<keyword evidence="3" id="KW-1185">Reference proteome</keyword>
<evidence type="ECO:0000256" key="1">
    <source>
        <dbReference type="SAM" id="MobiDB-lite"/>
    </source>
</evidence>
<evidence type="ECO:0000313" key="3">
    <source>
        <dbReference type="Proteomes" id="UP000650466"/>
    </source>
</evidence>
<accession>A0A926KQW2</accession>
<dbReference type="Proteomes" id="UP000650466">
    <property type="component" value="Unassembled WGS sequence"/>
</dbReference>
<evidence type="ECO:0000313" key="2">
    <source>
        <dbReference type="EMBL" id="MBD0382290.1"/>
    </source>
</evidence>
<comment type="caution">
    <text evidence="2">The sequence shown here is derived from an EMBL/GenBank/DDBJ whole genome shotgun (WGS) entry which is preliminary data.</text>
</comment>
<organism evidence="2 3">
    <name type="scientific">Paenibacillus sedimenti</name>
    <dbReference type="NCBI Taxonomy" id="2770274"/>
    <lineage>
        <taxon>Bacteria</taxon>
        <taxon>Bacillati</taxon>
        <taxon>Bacillota</taxon>
        <taxon>Bacilli</taxon>
        <taxon>Bacillales</taxon>
        <taxon>Paenibacillaceae</taxon>
        <taxon>Paenibacillus</taxon>
    </lineage>
</organism>
<dbReference type="RefSeq" id="WP_188176088.1">
    <property type="nucleotide sequence ID" value="NZ_JACVVD010000007.1"/>
</dbReference>
<protein>
    <submittedName>
        <fullName evidence="2">Uncharacterized protein</fullName>
    </submittedName>
</protein>